<dbReference type="SUPFAM" id="SSF143744">
    <property type="entry name" value="GlcG-like"/>
    <property type="match status" value="1"/>
</dbReference>
<dbReference type="PANTHER" id="PTHR34309:SF1">
    <property type="entry name" value="PROTEIN GLCG"/>
    <property type="match status" value="1"/>
</dbReference>
<keyword evidence="2" id="KW-1185">Reference proteome</keyword>
<organism evidence="1 2">
    <name type="scientific">Affinibrenneria salicis</name>
    <dbReference type="NCBI Taxonomy" id="2590031"/>
    <lineage>
        <taxon>Bacteria</taxon>
        <taxon>Pseudomonadati</taxon>
        <taxon>Pseudomonadota</taxon>
        <taxon>Gammaproteobacteria</taxon>
        <taxon>Enterobacterales</taxon>
        <taxon>Pectobacteriaceae</taxon>
        <taxon>Affinibrenneria</taxon>
    </lineage>
</organism>
<dbReference type="OrthoDB" id="9800768at2"/>
<dbReference type="InterPro" id="IPR052517">
    <property type="entry name" value="GlcG_carb_metab_protein"/>
</dbReference>
<dbReference type="EMBL" id="VYKJ01000013">
    <property type="protein sequence ID" value="KAA8996665.1"/>
    <property type="molecule type" value="Genomic_DNA"/>
</dbReference>
<accession>A0A5J5FTK7</accession>
<dbReference type="Gene3D" id="3.30.450.150">
    <property type="entry name" value="Haem-degrading domain"/>
    <property type="match status" value="1"/>
</dbReference>
<dbReference type="InterPro" id="IPR005624">
    <property type="entry name" value="PduO/GlcC-like"/>
</dbReference>
<reference evidence="1 2" key="1">
    <citation type="submission" date="2019-09" db="EMBL/GenBank/DDBJ databases">
        <authorList>
            <person name="Li Y."/>
        </authorList>
    </citation>
    <scope>NUCLEOTIDE SEQUENCE [LARGE SCALE GENOMIC DNA]</scope>
    <source>
        <strain evidence="1 2">L3-3HA</strain>
    </source>
</reference>
<evidence type="ECO:0000313" key="1">
    <source>
        <dbReference type="EMBL" id="KAA8996665.1"/>
    </source>
</evidence>
<comment type="caution">
    <text evidence="1">The sequence shown here is derived from an EMBL/GenBank/DDBJ whole genome shotgun (WGS) entry which is preliminary data.</text>
</comment>
<name>A0A5J5FTK7_9GAMM</name>
<dbReference type="Proteomes" id="UP000335415">
    <property type="component" value="Unassembled WGS sequence"/>
</dbReference>
<evidence type="ECO:0000313" key="2">
    <source>
        <dbReference type="Proteomes" id="UP000335415"/>
    </source>
</evidence>
<gene>
    <name evidence="1" type="ORF">FJU30_20885</name>
</gene>
<protein>
    <submittedName>
        <fullName evidence="1">Heme-binding protein</fullName>
    </submittedName>
</protein>
<sequence>MRGKYHTFPCGYRQIRTVTLAGDWRVIAAAHAEAGHNGWHISVVVVDAGGQLAAFDRFDADDGRIGVSGREGLQKARSAALLRASSGEFNNFINHGRPGFVATPGTPLEGGVPLAAGEVIGAVVVSGAHGANDSQMTQAAAAAVRE</sequence>
<dbReference type="Pfam" id="PF03928">
    <property type="entry name" value="HbpS-like"/>
    <property type="match status" value="1"/>
</dbReference>
<dbReference type="PANTHER" id="PTHR34309">
    <property type="entry name" value="SLR1406 PROTEIN"/>
    <property type="match status" value="1"/>
</dbReference>
<proteinExistence type="predicted"/>
<dbReference type="AlphaFoldDB" id="A0A5J5FTK7"/>
<dbReference type="InterPro" id="IPR038084">
    <property type="entry name" value="PduO/GlcC-like_sf"/>
</dbReference>